<evidence type="ECO:0000313" key="2">
    <source>
        <dbReference type="EMBL" id="QUB87147.1"/>
    </source>
</evidence>
<dbReference type="OrthoDB" id="976756at2"/>
<gene>
    <name evidence="1" type="ORF">ADJ77_06910</name>
    <name evidence="2" type="ORF">J5A51_06610</name>
</gene>
<dbReference type="Proteomes" id="UP000060345">
    <property type="component" value="Chromosome 1"/>
</dbReference>
<dbReference type="STRING" id="1236517.ADJ77_06910"/>
<proteinExistence type="predicted"/>
<dbReference type="EMBL" id="CP012074">
    <property type="protein sequence ID" value="AKU69505.1"/>
    <property type="molecule type" value="Genomic_DNA"/>
</dbReference>
<reference evidence="1 3" key="1">
    <citation type="submission" date="2015-07" db="EMBL/GenBank/DDBJ databases">
        <authorList>
            <person name="Noorani M."/>
        </authorList>
    </citation>
    <scope>NUCLEOTIDE SEQUENCE [LARGE SCALE GENOMIC DNA]</scope>
    <source>
        <strain evidence="1 3">W1435</strain>
    </source>
</reference>
<dbReference type="Proteomes" id="UP000682005">
    <property type="component" value="Chromosome 1"/>
</dbReference>
<protein>
    <submittedName>
        <fullName evidence="1">Uncharacterized protein</fullName>
    </submittedName>
</protein>
<sequence>MAIIKVTSPQAVGSVKLKVTGRPKLILVNGHWNRLLNIVNMSPGKAKSEYWDFFLEEQGSLKEFIKTAKEYFNNQNYQEEPFYADGSSLFGGDQSGNDRKMKGYKFAMQHIAEITKGVGNEKFYFISHSEGAAYAAGMAKALIEKGYKVGESVMLSADEGDEFSVEGNYPCYQITAGYVKEEDVQPFYVTPAFPPSIMKIKRKFHIDPVVGDHRIHGVNRYGVYISFGTGFDSVHGSTVDTGIFEVLKNLKQLKVVSRRIQGKTVNMIAGKNVIWHKIDNTFVVNKNIDIY</sequence>
<organism evidence="1 3">
    <name type="scientific">Prevotella fusca JCM 17724</name>
    <dbReference type="NCBI Taxonomy" id="1236517"/>
    <lineage>
        <taxon>Bacteria</taxon>
        <taxon>Pseudomonadati</taxon>
        <taxon>Bacteroidota</taxon>
        <taxon>Bacteroidia</taxon>
        <taxon>Bacteroidales</taxon>
        <taxon>Prevotellaceae</taxon>
        <taxon>Prevotella</taxon>
    </lineage>
</organism>
<reference evidence="2 4" key="2">
    <citation type="submission" date="2021-03" db="EMBL/GenBank/DDBJ databases">
        <title>Human Oral Microbial Genomes.</title>
        <authorList>
            <person name="Johnston C.D."/>
            <person name="Chen T."/>
            <person name="Dewhirst F.E."/>
        </authorList>
    </citation>
    <scope>NUCLEOTIDE SEQUENCE [LARGE SCALE GENOMIC DNA]</scope>
    <source>
        <strain evidence="2 4">W1435</strain>
    </source>
</reference>
<evidence type="ECO:0000313" key="4">
    <source>
        <dbReference type="Proteomes" id="UP000682005"/>
    </source>
</evidence>
<dbReference type="AlphaFoldDB" id="A0A0K1NKF7"/>
<evidence type="ECO:0000313" key="1">
    <source>
        <dbReference type="EMBL" id="AKU69505.1"/>
    </source>
</evidence>
<accession>A0A0K1NKF7</accession>
<dbReference type="EMBL" id="CP072370">
    <property type="protein sequence ID" value="QUB87147.1"/>
    <property type="molecule type" value="Genomic_DNA"/>
</dbReference>
<evidence type="ECO:0000313" key="3">
    <source>
        <dbReference type="Proteomes" id="UP000060345"/>
    </source>
</evidence>
<dbReference type="RefSeq" id="WP_025078861.1">
    <property type="nucleotide sequence ID" value="NZ_BAKO01000028.1"/>
</dbReference>
<dbReference type="KEGG" id="pfus:ADJ77_06910"/>
<name>A0A0K1NKF7_9BACT</name>
<keyword evidence="4" id="KW-1185">Reference proteome</keyword>